<feature type="domain" description="N-acetyltransferase" evidence="3">
    <location>
        <begin position="2"/>
        <end position="150"/>
    </location>
</feature>
<reference evidence="4 5" key="1">
    <citation type="submission" date="2018-06" db="EMBL/GenBank/DDBJ databases">
        <title>Freshwater and sediment microbial communities from various areas in North America, analyzing microbe dynamics in response to fracking.</title>
        <authorList>
            <person name="Lamendella R."/>
        </authorList>
    </citation>
    <scope>NUCLEOTIDE SEQUENCE [LARGE SCALE GENOMIC DNA]</scope>
    <source>
        <strain evidence="4 5">14_TX</strain>
    </source>
</reference>
<sequence length="150" mass="17406">MLNYRRANLNDIEKMVELRKIQLIDEGLEPNIDIDKELLVFFRDKLSEGRLIQWLVEDDEEIIACGAVIFYDFPPSYTNKTGKKAYIANMYTNENYRGQGIAKNLLSKLVEEVKLYGISRIWLGASDMGRPLYKKFGFKEADGFLELNII</sequence>
<dbReference type="AlphaFoldDB" id="A0A366JTN2"/>
<dbReference type="SUPFAM" id="SSF55729">
    <property type="entry name" value="Acyl-CoA N-acyltransferases (Nat)"/>
    <property type="match status" value="1"/>
</dbReference>
<dbReference type="STRING" id="1399.VL14_09710"/>
<name>A0A366JTN2_CYTFI</name>
<organism evidence="4 5">
    <name type="scientific">Cytobacillus firmus</name>
    <name type="common">Bacillus firmus</name>
    <dbReference type="NCBI Taxonomy" id="1399"/>
    <lineage>
        <taxon>Bacteria</taxon>
        <taxon>Bacillati</taxon>
        <taxon>Bacillota</taxon>
        <taxon>Bacilli</taxon>
        <taxon>Bacillales</taxon>
        <taxon>Bacillaceae</taxon>
        <taxon>Cytobacillus</taxon>
    </lineage>
</organism>
<dbReference type="GO" id="GO:0016747">
    <property type="term" value="F:acyltransferase activity, transferring groups other than amino-acyl groups"/>
    <property type="evidence" value="ECO:0007669"/>
    <property type="project" value="InterPro"/>
</dbReference>
<keyword evidence="2" id="KW-0012">Acyltransferase</keyword>
<dbReference type="Pfam" id="PF00583">
    <property type="entry name" value="Acetyltransf_1"/>
    <property type="match status" value="1"/>
</dbReference>
<evidence type="ECO:0000256" key="1">
    <source>
        <dbReference type="ARBA" id="ARBA00022679"/>
    </source>
</evidence>
<keyword evidence="5" id="KW-1185">Reference proteome</keyword>
<dbReference type="Proteomes" id="UP000252731">
    <property type="component" value="Unassembled WGS sequence"/>
</dbReference>
<evidence type="ECO:0000259" key="3">
    <source>
        <dbReference type="PROSITE" id="PS51186"/>
    </source>
</evidence>
<dbReference type="CDD" id="cd04301">
    <property type="entry name" value="NAT_SF"/>
    <property type="match status" value="1"/>
</dbReference>
<comment type="caution">
    <text evidence="4">The sequence shown here is derived from an EMBL/GenBank/DDBJ whole genome shotgun (WGS) entry which is preliminary data.</text>
</comment>
<protein>
    <submittedName>
        <fullName evidence="4">N-acetylglutamate synthase-like GNAT family acetyltransferase</fullName>
    </submittedName>
</protein>
<gene>
    <name evidence="4" type="ORF">DFO70_108237</name>
</gene>
<evidence type="ECO:0000256" key="2">
    <source>
        <dbReference type="ARBA" id="ARBA00023315"/>
    </source>
</evidence>
<accession>A0A366JTN2</accession>
<dbReference type="PANTHER" id="PTHR43420">
    <property type="entry name" value="ACETYLTRANSFERASE"/>
    <property type="match status" value="1"/>
</dbReference>
<dbReference type="Gene3D" id="3.40.630.30">
    <property type="match status" value="1"/>
</dbReference>
<keyword evidence="1 4" id="KW-0808">Transferase</keyword>
<evidence type="ECO:0000313" key="5">
    <source>
        <dbReference type="Proteomes" id="UP000252731"/>
    </source>
</evidence>
<evidence type="ECO:0000313" key="4">
    <source>
        <dbReference type="EMBL" id="RBP91448.1"/>
    </source>
</evidence>
<dbReference type="PROSITE" id="PS51186">
    <property type="entry name" value="GNAT"/>
    <property type="match status" value="1"/>
</dbReference>
<dbReference type="InterPro" id="IPR016181">
    <property type="entry name" value="Acyl_CoA_acyltransferase"/>
</dbReference>
<dbReference type="InterPro" id="IPR050680">
    <property type="entry name" value="YpeA/RimI_acetyltransf"/>
</dbReference>
<dbReference type="PANTHER" id="PTHR43420:SF12">
    <property type="entry name" value="N-ACETYLTRANSFERASE DOMAIN-CONTAINING PROTEIN"/>
    <property type="match status" value="1"/>
</dbReference>
<dbReference type="InterPro" id="IPR000182">
    <property type="entry name" value="GNAT_dom"/>
</dbReference>
<proteinExistence type="predicted"/>
<dbReference type="EMBL" id="QNSF01000008">
    <property type="protein sequence ID" value="RBP91448.1"/>
    <property type="molecule type" value="Genomic_DNA"/>
</dbReference>